<dbReference type="Pfam" id="PF00076">
    <property type="entry name" value="RRM_1"/>
    <property type="match status" value="1"/>
</dbReference>
<evidence type="ECO:0000256" key="1">
    <source>
        <dbReference type="ARBA" id="ARBA00022884"/>
    </source>
</evidence>
<dbReference type="SUPFAM" id="SSF54928">
    <property type="entry name" value="RNA-binding domain, RBD"/>
    <property type="match status" value="1"/>
</dbReference>
<evidence type="ECO:0000259" key="5">
    <source>
        <dbReference type="PROSITE" id="PS50102"/>
    </source>
</evidence>
<feature type="compositionally biased region" description="Basic and acidic residues" evidence="3">
    <location>
        <begin position="90"/>
        <end position="122"/>
    </location>
</feature>
<dbReference type="PROSITE" id="PS50102">
    <property type="entry name" value="RRM"/>
    <property type="match status" value="1"/>
</dbReference>
<evidence type="ECO:0000313" key="7">
    <source>
        <dbReference type="Proteomes" id="UP000604825"/>
    </source>
</evidence>
<keyword evidence="1 2" id="KW-0694">RNA-binding</keyword>
<sequence length="210" mass="22331">MSDVDEYRCFVGSLSWSTTEADLKDAFRKFGHLTEAKVVLDKFSGRSRGFGFVTFDDKKSMEEAIEAMNGMDLDGRNITVERAQAQSSGIRDRDGDRDYSRGGGDRDRYRGDYSRGRDHGSRDFGGGRGGGGGGIGMVAGTTSMVVAMVVAAMGLVVVVIAILEAVMEEAAMVEAVTDTTVTSLVLMNAPAEVDTDLDVCKAVISGASVD</sequence>
<dbReference type="InterPro" id="IPR000504">
    <property type="entry name" value="RRM_dom"/>
</dbReference>
<gene>
    <name evidence="6" type="ORF">NCGR_LOCUS30550</name>
</gene>
<keyword evidence="4" id="KW-0472">Membrane</keyword>
<keyword evidence="7" id="KW-1185">Reference proteome</keyword>
<dbReference type="OrthoDB" id="439808at2759"/>
<evidence type="ECO:0000313" key="6">
    <source>
        <dbReference type="EMBL" id="CAD6246282.1"/>
    </source>
</evidence>
<organism evidence="6 7">
    <name type="scientific">Miscanthus lutarioriparius</name>
    <dbReference type="NCBI Taxonomy" id="422564"/>
    <lineage>
        <taxon>Eukaryota</taxon>
        <taxon>Viridiplantae</taxon>
        <taxon>Streptophyta</taxon>
        <taxon>Embryophyta</taxon>
        <taxon>Tracheophyta</taxon>
        <taxon>Spermatophyta</taxon>
        <taxon>Magnoliopsida</taxon>
        <taxon>Liliopsida</taxon>
        <taxon>Poales</taxon>
        <taxon>Poaceae</taxon>
        <taxon>PACMAD clade</taxon>
        <taxon>Panicoideae</taxon>
        <taxon>Andropogonodae</taxon>
        <taxon>Andropogoneae</taxon>
        <taxon>Saccharinae</taxon>
        <taxon>Miscanthus</taxon>
    </lineage>
</organism>
<dbReference type="EMBL" id="CAJGYO010000007">
    <property type="protein sequence ID" value="CAD6246282.1"/>
    <property type="molecule type" value="Genomic_DNA"/>
</dbReference>
<dbReference type="PANTHER" id="PTHR48028">
    <property type="entry name" value="GLYCINE-RICH RNA-BINDING PROTEIN RZ1A"/>
    <property type="match status" value="1"/>
</dbReference>
<dbReference type="InterPro" id="IPR048289">
    <property type="entry name" value="RRM2_NsCP33-like"/>
</dbReference>
<dbReference type="Proteomes" id="UP000604825">
    <property type="component" value="Unassembled WGS sequence"/>
</dbReference>
<keyword evidence="4" id="KW-0812">Transmembrane</keyword>
<dbReference type="CDD" id="cd21608">
    <property type="entry name" value="RRM2_NsCP33_like"/>
    <property type="match status" value="1"/>
</dbReference>
<name>A0A811PP10_9POAL</name>
<feature type="region of interest" description="Disordered" evidence="3">
    <location>
        <begin position="83"/>
        <end position="127"/>
    </location>
</feature>
<evidence type="ECO:0000256" key="3">
    <source>
        <dbReference type="SAM" id="MobiDB-lite"/>
    </source>
</evidence>
<dbReference type="AlphaFoldDB" id="A0A811PP10"/>
<dbReference type="PANTHER" id="PTHR48028:SF6">
    <property type="entry name" value="GLYCINE-RICH RNA-BINDING PROTEIN RZ1A"/>
    <property type="match status" value="1"/>
</dbReference>
<evidence type="ECO:0000256" key="4">
    <source>
        <dbReference type="SAM" id="Phobius"/>
    </source>
</evidence>
<protein>
    <recommendedName>
        <fullName evidence="5">RRM domain-containing protein</fullName>
    </recommendedName>
</protein>
<feature type="domain" description="RRM" evidence="5">
    <location>
        <begin position="7"/>
        <end position="85"/>
    </location>
</feature>
<dbReference type="InterPro" id="IPR051106">
    <property type="entry name" value="RNA-bind/splicing_reg"/>
</dbReference>
<dbReference type="SMART" id="SM00360">
    <property type="entry name" value="RRM"/>
    <property type="match status" value="1"/>
</dbReference>
<proteinExistence type="predicted"/>
<dbReference type="Gene3D" id="3.30.70.330">
    <property type="match status" value="1"/>
</dbReference>
<evidence type="ECO:0000256" key="2">
    <source>
        <dbReference type="PROSITE-ProRule" id="PRU00176"/>
    </source>
</evidence>
<keyword evidence="4" id="KW-1133">Transmembrane helix</keyword>
<dbReference type="InterPro" id="IPR035979">
    <property type="entry name" value="RBD_domain_sf"/>
</dbReference>
<reference evidence="6" key="1">
    <citation type="submission" date="2020-10" db="EMBL/GenBank/DDBJ databases">
        <authorList>
            <person name="Han B."/>
            <person name="Lu T."/>
            <person name="Zhao Q."/>
            <person name="Huang X."/>
            <person name="Zhao Y."/>
        </authorList>
    </citation>
    <scope>NUCLEOTIDE SEQUENCE</scope>
</reference>
<comment type="caution">
    <text evidence="6">The sequence shown here is derived from an EMBL/GenBank/DDBJ whole genome shotgun (WGS) entry which is preliminary data.</text>
</comment>
<feature type="transmembrane region" description="Helical" evidence="4">
    <location>
        <begin position="144"/>
        <end position="163"/>
    </location>
</feature>
<accession>A0A811PP10</accession>
<dbReference type="InterPro" id="IPR012677">
    <property type="entry name" value="Nucleotide-bd_a/b_plait_sf"/>
</dbReference>
<dbReference type="GO" id="GO:0003723">
    <property type="term" value="F:RNA binding"/>
    <property type="evidence" value="ECO:0007669"/>
    <property type="project" value="UniProtKB-UniRule"/>
</dbReference>